<protein>
    <submittedName>
        <fullName evidence="1">Uncharacterized protein</fullName>
    </submittedName>
</protein>
<evidence type="ECO:0000313" key="2">
    <source>
        <dbReference type="Proteomes" id="UP001152523"/>
    </source>
</evidence>
<proteinExistence type="predicted"/>
<keyword evidence="2" id="KW-1185">Reference proteome</keyword>
<accession>A0AAV0DDE1</accession>
<dbReference type="AlphaFoldDB" id="A0AAV0DDE1"/>
<reference evidence="1" key="1">
    <citation type="submission" date="2022-07" db="EMBL/GenBank/DDBJ databases">
        <authorList>
            <person name="Macas J."/>
            <person name="Novak P."/>
            <person name="Neumann P."/>
        </authorList>
    </citation>
    <scope>NUCLEOTIDE SEQUENCE</scope>
</reference>
<organism evidence="1 2">
    <name type="scientific">Cuscuta epithymum</name>
    <dbReference type="NCBI Taxonomy" id="186058"/>
    <lineage>
        <taxon>Eukaryota</taxon>
        <taxon>Viridiplantae</taxon>
        <taxon>Streptophyta</taxon>
        <taxon>Embryophyta</taxon>
        <taxon>Tracheophyta</taxon>
        <taxon>Spermatophyta</taxon>
        <taxon>Magnoliopsida</taxon>
        <taxon>eudicotyledons</taxon>
        <taxon>Gunneridae</taxon>
        <taxon>Pentapetalae</taxon>
        <taxon>asterids</taxon>
        <taxon>lamiids</taxon>
        <taxon>Solanales</taxon>
        <taxon>Convolvulaceae</taxon>
        <taxon>Cuscuteae</taxon>
        <taxon>Cuscuta</taxon>
        <taxon>Cuscuta subgen. Cuscuta</taxon>
    </lineage>
</organism>
<dbReference type="EMBL" id="CAMAPF010000084">
    <property type="protein sequence ID" value="CAH9095253.1"/>
    <property type="molecule type" value="Genomic_DNA"/>
</dbReference>
<gene>
    <name evidence="1" type="ORF">CEPIT_LOCUS13202</name>
</gene>
<evidence type="ECO:0000313" key="1">
    <source>
        <dbReference type="EMBL" id="CAH9095253.1"/>
    </source>
</evidence>
<sequence>MGESINGAKGAVEAALERVDFSMLRDRDREGVMVELGMELIWIICFLINSERTSHGRMVAGYWCPVIVLLAGRCDYALLKNTQRLDNLCKKFASLRQKVQPLVITCQCHPPSSSSSPVSFKGL</sequence>
<dbReference type="Proteomes" id="UP001152523">
    <property type="component" value="Unassembled WGS sequence"/>
</dbReference>
<comment type="caution">
    <text evidence="1">The sequence shown here is derived from an EMBL/GenBank/DDBJ whole genome shotgun (WGS) entry which is preliminary data.</text>
</comment>
<name>A0AAV0DDE1_9ASTE</name>